<dbReference type="EC" id="3.1.26.4" evidence="2"/>
<dbReference type="PANTHER" id="PTHR47331:SF5">
    <property type="entry name" value="RIBONUCLEASE H"/>
    <property type="match status" value="1"/>
</dbReference>
<dbReference type="InterPro" id="IPR043128">
    <property type="entry name" value="Rev_trsase/Diguanyl_cyclase"/>
</dbReference>
<dbReference type="InterPro" id="IPR041588">
    <property type="entry name" value="Integrase_H2C2"/>
</dbReference>
<dbReference type="Gene3D" id="3.30.70.270">
    <property type="match status" value="1"/>
</dbReference>
<dbReference type="InterPro" id="IPR012337">
    <property type="entry name" value="RNaseH-like_sf"/>
</dbReference>
<dbReference type="Gene3D" id="3.30.420.10">
    <property type="entry name" value="Ribonuclease H-like superfamily/Ribonuclease H"/>
    <property type="match status" value="1"/>
</dbReference>
<dbReference type="GO" id="GO:0015074">
    <property type="term" value="P:DNA integration"/>
    <property type="evidence" value="ECO:0007669"/>
    <property type="project" value="InterPro"/>
</dbReference>
<protein>
    <recommendedName>
        <fullName evidence="2">ribonuclease H</fullName>
        <ecNumber evidence="2">3.1.26.4</ecNumber>
    </recommendedName>
</protein>
<evidence type="ECO:0000256" key="2">
    <source>
        <dbReference type="ARBA" id="ARBA00012180"/>
    </source>
</evidence>
<dbReference type="InterPro" id="IPR043502">
    <property type="entry name" value="DNA/RNA_pol_sf"/>
</dbReference>
<evidence type="ECO:0000313" key="6">
    <source>
        <dbReference type="Proteomes" id="UP001152622"/>
    </source>
</evidence>
<organism evidence="5 6">
    <name type="scientific">Synaphobranchus kaupii</name>
    <name type="common">Kaup's arrowtooth eel</name>
    <dbReference type="NCBI Taxonomy" id="118154"/>
    <lineage>
        <taxon>Eukaryota</taxon>
        <taxon>Metazoa</taxon>
        <taxon>Chordata</taxon>
        <taxon>Craniata</taxon>
        <taxon>Vertebrata</taxon>
        <taxon>Euteleostomi</taxon>
        <taxon>Actinopterygii</taxon>
        <taxon>Neopterygii</taxon>
        <taxon>Teleostei</taxon>
        <taxon>Anguilliformes</taxon>
        <taxon>Synaphobranchidae</taxon>
        <taxon>Synaphobranchus</taxon>
    </lineage>
</organism>
<dbReference type="Pfam" id="PF00078">
    <property type="entry name" value="RVT_1"/>
    <property type="match status" value="1"/>
</dbReference>
<feature type="compositionally biased region" description="Basic and acidic residues" evidence="3">
    <location>
        <begin position="478"/>
        <end position="500"/>
    </location>
</feature>
<dbReference type="Proteomes" id="UP001152622">
    <property type="component" value="Chromosome 11"/>
</dbReference>
<evidence type="ECO:0000256" key="1">
    <source>
        <dbReference type="ARBA" id="ARBA00010879"/>
    </source>
</evidence>
<dbReference type="InterPro" id="IPR036397">
    <property type="entry name" value="RNaseH_sf"/>
</dbReference>
<dbReference type="OrthoDB" id="10056126at2759"/>
<dbReference type="InterPro" id="IPR001584">
    <property type="entry name" value="Integrase_cat-core"/>
</dbReference>
<evidence type="ECO:0000259" key="4">
    <source>
        <dbReference type="PROSITE" id="PS50994"/>
    </source>
</evidence>
<dbReference type="PANTHER" id="PTHR47331">
    <property type="entry name" value="PHD-TYPE DOMAIN-CONTAINING PROTEIN"/>
    <property type="match status" value="1"/>
</dbReference>
<reference evidence="5" key="1">
    <citation type="journal article" date="2023" name="Science">
        <title>Genome structures resolve the early diversification of teleost fishes.</title>
        <authorList>
            <person name="Parey E."/>
            <person name="Louis A."/>
            <person name="Montfort J."/>
            <person name="Bouchez O."/>
            <person name="Roques C."/>
            <person name="Iampietro C."/>
            <person name="Lluch J."/>
            <person name="Castinel A."/>
            <person name="Donnadieu C."/>
            <person name="Desvignes T."/>
            <person name="Floi Bucao C."/>
            <person name="Jouanno E."/>
            <person name="Wen M."/>
            <person name="Mejri S."/>
            <person name="Dirks R."/>
            <person name="Jansen H."/>
            <person name="Henkel C."/>
            <person name="Chen W.J."/>
            <person name="Zahm M."/>
            <person name="Cabau C."/>
            <person name="Klopp C."/>
            <person name="Thompson A.W."/>
            <person name="Robinson-Rechavi M."/>
            <person name="Braasch I."/>
            <person name="Lecointre G."/>
            <person name="Bobe J."/>
            <person name="Postlethwait J.H."/>
            <person name="Berthelot C."/>
            <person name="Roest Crollius H."/>
            <person name="Guiguen Y."/>
        </authorList>
    </citation>
    <scope>NUCLEOTIDE SEQUENCE</scope>
    <source>
        <strain evidence="5">WJC10195</strain>
    </source>
</reference>
<comment type="similarity">
    <text evidence="1">Belongs to the beta type-B retroviral polymerase family. HERV class-II K(HML-2) pol subfamily.</text>
</comment>
<comment type="caution">
    <text evidence="5">The sequence shown here is derived from an EMBL/GenBank/DDBJ whole genome shotgun (WGS) entry which is preliminary data.</text>
</comment>
<sequence>MTAFEMELDEEMYPAVRPKRQTRQPARLQDYEVDYVGYRQRDLSQWGLPSPTTEGRVFQPREGPVQMTPFQASQTHSGSFRGDAAHQEIFQLAPGRIQRRDLDSGARPEHTPAPSYQQSLHLDYRLQEEIRVIQEENARLLQSQQVFQSGLKELNEVRSEMKELIEVARSLRVDMRQPHSPAPQYSTPQASAVASRSCPAITAPKEEEEEYWPDPPPWPEPEEDLQSGMCHLKLEAQEASRHTPLHCPLSHLHVLLQPMQVKWTQRLYKPITPWQPLGLHLACGHLTPRHQLLDLNKCIKAQNPLFQSSFTQIPLEEAKLIADAYLNSPTPYTDTMTALHDKFGQPHQLALRKIASVLDAPEVKRGDTAAFLKFALQIQSLVGLLQTLGPEGEIELNCGSHVARLLSKLPPEQRADFRRHQFKQPGATQTLYNLSEWLRYESWCQGFDSQATGRGSKERQNPKTDGRSGKQMVTVLHGTRESPENASLRYKESSAKDKAKPTVPTGKHLLALHEINTRSERASKDVAVKEESCLTSSASDSLYLDRPEAGNRVMLKVVPVTVQYGERTLDTFAILDDGSERTMLLPAAAKSLGMKGTPEALPLRTVRQDIQVLHGHTVSFRVFPAGNPQTSYTIDGAFTASRLSLAQHTYPIDRLQKKFKHLRGIPIPPLREAKPSLLIGSDQPHLVTPVEPVRLGPPGGPAAVHTRLGWTLQGPIQFMGRPAHSAQCLFTSSPPLMDELYKHVERLWQVDTVPYRLEREVTRSKQDQQAVAMLEAKTVRTKVDGILRYATPLLRHANMPTLHAPKESVMPMMRSTERRLLRDPKQADAYKKEMQKLIGAGAVQEVDRETSSKEGWYIPHHLVSHNGKNRLVFNCSHQYLGQTLNQYLLPGPTLGTSLLGVLVRFREYPIAVSGDIKGMFHQVRLRPDDRPLLRFLWRDLKGDQPPRTFEWQVLPFSTTCSPCCAIYALQRHVVDHSQPDDALRFSVEKCFYVDNCLQSVRTPGEAKMLVDQLRDLLASAGFKLRQWACNDPSVLSHLPREARSESLNLWLAQNKSDPLESTLGLSWNWETDCFGYKHRPVAYEAPTLRNLYRVLASQYDPLGYLLPFTTRAKLIIRQLWDKQRGWDDSNLPPELLRAWSSWEAELESLPLLTFPRVYVPADINLGSATREVHIFADASEQAYGAVAYMRTEDKEGRTHLSFLFARSRVAPRRLHSIPRLELCGALVAAQLASVLKNELTVIVAHTVLWSDSTTVLTWLHSQSCRYKVFVGARVAEIQELTENCTWRYVDSANNPADDLTRGKTLEALIDPNRWSQGPPFLLQSPEAWPERPSTKALEDTAELRKATFCGVTVTSPTSTSLDDKVYNPWQELMDATAQELNGQTPASSPPTAEEYQQAEMIVLQRAQQQSFPEDYKRLKAGKSVSSGSRLLTLAPEIDKSSDLIRVGGRLRRLEGLDDLTLHPVVLDASHPTTRLLIQKYDGDLHHPGPERVFAELRRSFWIIRGREAIRRYQHACVECQRWRARPSIPKMADLPAARLRLHKPAFHSTGVDCFGPMLVKVGRRHEKRWGILFKCLTTRAVHLDLLSSMDADAYLMTLRRFIARRGTPAEMWSDQGTDFKGGERELREAYASMAPTLQRQLARQRIKFQFNPPAAPHFGGVWEREVRSVKSALYTCVGAQPVQEEVLLTVLLEVEAILNSKPLGYVSADIADIDPVTPNSLVMGRPDGSLPQVVYPETEILSRRRWRHSQILADQFWSRFIREYLPGLQTR</sequence>
<keyword evidence="6" id="KW-1185">Reference proteome</keyword>
<dbReference type="Gene3D" id="3.10.10.10">
    <property type="entry name" value="HIV Type 1 Reverse Transcriptase, subunit A, domain 1"/>
    <property type="match status" value="1"/>
</dbReference>
<feature type="region of interest" description="Disordered" evidence="3">
    <location>
        <begin position="176"/>
        <end position="224"/>
    </location>
</feature>
<dbReference type="CDD" id="cd01644">
    <property type="entry name" value="RT_pepA17"/>
    <property type="match status" value="1"/>
</dbReference>
<evidence type="ECO:0000256" key="3">
    <source>
        <dbReference type="SAM" id="MobiDB-lite"/>
    </source>
</evidence>
<dbReference type="EMBL" id="JAINUF010000011">
    <property type="protein sequence ID" value="KAJ8346838.1"/>
    <property type="molecule type" value="Genomic_DNA"/>
</dbReference>
<feature type="domain" description="Integrase catalytic" evidence="4">
    <location>
        <begin position="1540"/>
        <end position="1726"/>
    </location>
</feature>
<dbReference type="PROSITE" id="PS50994">
    <property type="entry name" value="INTEGRASE"/>
    <property type="match status" value="1"/>
</dbReference>
<accession>A0A9Q1IP51</accession>
<gene>
    <name evidence="5" type="ORF">SKAU_G00282390</name>
</gene>
<feature type="region of interest" description="Disordered" evidence="3">
    <location>
        <begin position="450"/>
        <end position="502"/>
    </location>
</feature>
<dbReference type="InterPro" id="IPR008042">
    <property type="entry name" value="Retrotrans_Pao"/>
</dbReference>
<dbReference type="Pfam" id="PF17921">
    <property type="entry name" value="Integrase_H2C2"/>
    <property type="match status" value="1"/>
</dbReference>
<dbReference type="InterPro" id="IPR000477">
    <property type="entry name" value="RT_dom"/>
</dbReference>
<dbReference type="SUPFAM" id="SSF53098">
    <property type="entry name" value="Ribonuclease H-like"/>
    <property type="match status" value="1"/>
</dbReference>
<name>A0A9Q1IP51_SYNKA</name>
<feature type="compositionally biased region" description="Basic and acidic residues" evidence="3">
    <location>
        <begin position="455"/>
        <end position="468"/>
    </location>
</feature>
<evidence type="ECO:0000313" key="5">
    <source>
        <dbReference type="EMBL" id="KAJ8346838.1"/>
    </source>
</evidence>
<feature type="compositionally biased region" description="Polar residues" evidence="3">
    <location>
        <begin position="183"/>
        <end position="194"/>
    </location>
</feature>
<proteinExistence type="inferred from homology"/>
<dbReference type="Pfam" id="PF05380">
    <property type="entry name" value="Peptidase_A17"/>
    <property type="match status" value="1"/>
</dbReference>
<dbReference type="GO" id="GO:0003676">
    <property type="term" value="F:nucleic acid binding"/>
    <property type="evidence" value="ECO:0007669"/>
    <property type="project" value="InterPro"/>
</dbReference>
<dbReference type="SUPFAM" id="SSF56672">
    <property type="entry name" value="DNA/RNA polymerases"/>
    <property type="match status" value="1"/>
</dbReference>